<evidence type="ECO:0000256" key="2">
    <source>
        <dbReference type="ARBA" id="ARBA00022490"/>
    </source>
</evidence>
<evidence type="ECO:0000313" key="13">
    <source>
        <dbReference type="Proteomes" id="UP000585327"/>
    </source>
</evidence>
<dbReference type="GO" id="GO:0009037">
    <property type="term" value="F:tyrosine-based site-specific recombinase activity"/>
    <property type="evidence" value="ECO:0007669"/>
    <property type="project" value="UniProtKB-UniRule"/>
</dbReference>
<evidence type="ECO:0000259" key="10">
    <source>
        <dbReference type="PROSITE" id="PS51898"/>
    </source>
</evidence>
<comment type="caution">
    <text evidence="12">The sequence shown here is derived from an EMBL/GenBank/DDBJ whole genome shotgun (WGS) entry which is preliminary data.</text>
</comment>
<feature type="active site" evidence="9">
    <location>
        <position position="247"/>
    </location>
</feature>
<dbReference type="CDD" id="cd00798">
    <property type="entry name" value="INT_XerDC_C"/>
    <property type="match status" value="1"/>
</dbReference>
<dbReference type="AlphaFoldDB" id="A0A838YXR0"/>
<evidence type="ECO:0000256" key="4">
    <source>
        <dbReference type="ARBA" id="ARBA00022829"/>
    </source>
</evidence>
<keyword evidence="2 9" id="KW-0963">Cytoplasm</keyword>
<dbReference type="SUPFAM" id="SSF56349">
    <property type="entry name" value="DNA breaking-rejoining enzymes"/>
    <property type="match status" value="1"/>
</dbReference>
<dbReference type="PROSITE" id="PS51898">
    <property type="entry name" value="TYR_RECOMBINASE"/>
    <property type="match status" value="1"/>
</dbReference>
<evidence type="ECO:0000256" key="7">
    <source>
        <dbReference type="ARBA" id="ARBA00023172"/>
    </source>
</evidence>
<evidence type="ECO:0000256" key="8">
    <source>
        <dbReference type="ARBA" id="ARBA00023306"/>
    </source>
</evidence>
<dbReference type="InterPro" id="IPR004107">
    <property type="entry name" value="Integrase_SAM-like_N"/>
</dbReference>
<dbReference type="GO" id="GO:0007059">
    <property type="term" value="P:chromosome segregation"/>
    <property type="evidence" value="ECO:0007669"/>
    <property type="project" value="UniProtKB-UniRule"/>
</dbReference>
<keyword evidence="4 9" id="KW-0159">Chromosome partition</keyword>
<dbReference type="GO" id="GO:0051301">
    <property type="term" value="P:cell division"/>
    <property type="evidence" value="ECO:0007669"/>
    <property type="project" value="UniProtKB-KW"/>
</dbReference>
<keyword evidence="3 9" id="KW-0132">Cell division</keyword>
<organism evidence="12 13">
    <name type="scientific">SAR86 cluster bacterium</name>
    <dbReference type="NCBI Taxonomy" id="2030880"/>
    <lineage>
        <taxon>Bacteria</taxon>
        <taxon>Pseudomonadati</taxon>
        <taxon>Pseudomonadota</taxon>
        <taxon>Gammaproteobacteria</taxon>
        <taxon>SAR86 cluster</taxon>
    </lineage>
</organism>
<evidence type="ECO:0000256" key="6">
    <source>
        <dbReference type="ARBA" id="ARBA00023125"/>
    </source>
</evidence>
<evidence type="ECO:0000259" key="11">
    <source>
        <dbReference type="PROSITE" id="PS51900"/>
    </source>
</evidence>
<dbReference type="InterPro" id="IPR050090">
    <property type="entry name" value="Tyrosine_recombinase_XerCD"/>
</dbReference>
<evidence type="ECO:0000313" key="12">
    <source>
        <dbReference type="EMBL" id="MBA4724288.1"/>
    </source>
</evidence>
<dbReference type="PROSITE" id="PS51900">
    <property type="entry name" value="CB"/>
    <property type="match status" value="1"/>
</dbReference>
<evidence type="ECO:0000256" key="9">
    <source>
        <dbReference type="HAMAP-Rule" id="MF_01808"/>
    </source>
</evidence>
<feature type="active site" evidence="9">
    <location>
        <position position="176"/>
    </location>
</feature>
<evidence type="ECO:0000256" key="5">
    <source>
        <dbReference type="ARBA" id="ARBA00022908"/>
    </source>
</evidence>
<dbReference type="Pfam" id="PF00589">
    <property type="entry name" value="Phage_integrase"/>
    <property type="match status" value="1"/>
</dbReference>
<dbReference type="GO" id="GO:0006313">
    <property type="term" value="P:DNA transposition"/>
    <property type="evidence" value="ECO:0007669"/>
    <property type="project" value="UniProtKB-UniRule"/>
</dbReference>
<keyword evidence="7 9" id="KW-0233">DNA recombination</keyword>
<dbReference type="NCBIfam" id="NF040815">
    <property type="entry name" value="recomb_XerA_Arch"/>
    <property type="match status" value="1"/>
</dbReference>
<dbReference type="EMBL" id="JACETM010000040">
    <property type="protein sequence ID" value="MBA4724288.1"/>
    <property type="molecule type" value="Genomic_DNA"/>
</dbReference>
<feature type="domain" description="Core-binding (CB)" evidence="11">
    <location>
        <begin position="6"/>
        <end position="92"/>
    </location>
</feature>
<comment type="function">
    <text evidence="9">Site-specific tyrosine recombinase, which acts by catalyzing the cutting and rejoining of the recombining DNA molecules. The XerC-XerD complex is essential to convert dimers of the bacterial chromosome into monomers to permit their segregation at cell division. It also contributes to the segregational stability of plasmids.</text>
</comment>
<dbReference type="Proteomes" id="UP000585327">
    <property type="component" value="Unassembled WGS sequence"/>
</dbReference>
<accession>A0A838YXR0</accession>
<dbReference type="PANTHER" id="PTHR30349">
    <property type="entry name" value="PHAGE INTEGRASE-RELATED"/>
    <property type="match status" value="1"/>
</dbReference>
<name>A0A838YXR0_9GAMM</name>
<comment type="subunit">
    <text evidence="9">Forms a cyclic heterotetrameric complex composed of two molecules of XerC and two molecules of XerD.</text>
</comment>
<dbReference type="InterPro" id="IPR044068">
    <property type="entry name" value="CB"/>
</dbReference>
<feature type="domain" description="Tyr recombinase" evidence="10">
    <location>
        <begin position="113"/>
        <end position="292"/>
    </location>
</feature>
<feature type="active site" description="O-(3'-phospho-DNA)-tyrosine intermediate" evidence="9">
    <location>
        <position position="279"/>
    </location>
</feature>
<dbReference type="InterPro" id="IPR011010">
    <property type="entry name" value="DNA_brk_join_enz"/>
</dbReference>
<proteinExistence type="inferred from homology"/>
<comment type="subcellular location">
    <subcellularLocation>
        <location evidence="1 9">Cytoplasm</location>
    </subcellularLocation>
</comment>
<dbReference type="HAMAP" id="MF_01808">
    <property type="entry name" value="Recomb_XerC_XerD"/>
    <property type="match status" value="1"/>
</dbReference>
<feature type="active site" evidence="9">
    <location>
        <position position="270"/>
    </location>
</feature>
<evidence type="ECO:0000256" key="1">
    <source>
        <dbReference type="ARBA" id="ARBA00004496"/>
    </source>
</evidence>
<reference evidence="12 13" key="1">
    <citation type="submission" date="2020-06" db="EMBL/GenBank/DDBJ databases">
        <title>Dysbiosis in marine aquaculture revealed through microbiome analysis: reverse ecology for environmental sustainability.</title>
        <authorList>
            <person name="Haro-Moreno J.M."/>
            <person name="Coutinho F.H."/>
            <person name="Zaragoza-Solas A."/>
            <person name="Picazo A."/>
            <person name="Almagro-Moreno S."/>
            <person name="Lopez-Perez M."/>
        </authorList>
    </citation>
    <scope>NUCLEOTIDE SEQUENCE [LARGE SCALE GENOMIC DNA]</scope>
    <source>
        <strain evidence="12">MCMED-G42</strain>
    </source>
</reference>
<feature type="active site" evidence="9">
    <location>
        <position position="244"/>
    </location>
</feature>
<dbReference type="GO" id="GO:0005737">
    <property type="term" value="C:cytoplasm"/>
    <property type="evidence" value="ECO:0007669"/>
    <property type="project" value="UniProtKB-SubCell"/>
</dbReference>
<comment type="similarity">
    <text evidence="9">Belongs to the 'phage' integrase family. XerC subfamily.</text>
</comment>
<evidence type="ECO:0000256" key="3">
    <source>
        <dbReference type="ARBA" id="ARBA00022618"/>
    </source>
</evidence>
<dbReference type="Pfam" id="PF02899">
    <property type="entry name" value="Phage_int_SAM_1"/>
    <property type="match status" value="1"/>
</dbReference>
<dbReference type="Gene3D" id="1.10.443.10">
    <property type="entry name" value="Intergrase catalytic core"/>
    <property type="match status" value="1"/>
</dbReference>
<dbReference type="InterPro" id="IPR013762">
    <property type="entry name" value="Integrase-like_cat_sf"/>
</dbReference>
<dbReference type="GO" id="GO:0003677">
    <property type="term" value="F:DNA binding"/>
    <property type="evidence" value="ECO:0007669"/>
    <property type="project" value="UniProtKB-UniRule"/>
</dbReference>
<keyword evidence="5 9" id="KW-0229">DNA integration</keyword>
<keyword evidence="8 9" id="KW-0131">Cell cycle</keyword>
<dbReference type="Gene3D" id="1.10.150.130">
    <property type="match status" value="1"/>
</dbReference>
<dbReference type="InterPro" id="IPR010998">
    <property type="entry name" value="Integrase_recombinase_N"/>
</dbReference>
<keyword evidence="6 9" id="KW-0238">DNA-binding</keyword>
<protein>
    <recommendedName>
        <fullName evidence="9">Tyrosine recombinase XerC</fullName>
    </recommendedName>
</protein>
<dbReference type="NCBIfam" id="NF001399">
    <property type="entry name" value="PRK00283.1"/>
    <property type="match status" value="1"/>
</dbReference>
<feature type="active site" evidence="9">
    <location>
        <position position="152"/>
    </location>
</feature>
<sequence>MPNSQYFVTTDINQYLEYIQQVRNLSINTVKSYSRDLAKLSSYFKSINISSYDEVDESICSGWVGSLYQNDNNPRTIHRHLSAAKGFFKFLKKNGVIRSSAFELISAPKASSHLPEVLSPEDVEQLLNFRPENSIEIRDLALIELMYSSGLRVSEVASINLADFEEEMTFLRVMGKGSKVRLAPIGRYAIRAINNWIEERKKFSEIDMPALFINLKGGRLTVRSIQLRLEKISIKQGLPRVNPHMLRHSFATHMLESSGDLRTIQELLGHSSLSTTQIYTKLDYQHLAKIYDKSHPRAKNA</sequence>
<dbReference type="PANTHER" id="PTHR30349:SF81">
    <property type="entry name" value="TYROSINE RECOMBINASE XERC"/>
    <property type="match status" value="1"/>
</dbReference>
<dbReference type="InterPro" id="IPR023009">
    <property type="entry name" value="Tyrosine_recombinase_XerC/XerD"/>
</dbReference>
<gene>
    <name evidence="9" type="primary">xerC</name>
    <name evidence="12" type="ORF">H2021_03615</name>
</gene>
<dbReference type="InterPro" id="IPR002104">
    <property type="entry name" value="Integrase_catalytic"/>
</dbReference>